<dbReference type="GO" id="GO:0031966">
    <property type="term" value="C:mitochondrial membrane"/>
    <property type="evidence" value="ECO:0007669"/>
    <property type="project" value="UniProtKB-SubCell"/>
</dbReference>
<gene>
    <name evidence="16" type="primary">ATP8</name>
</gene>
<evidence type="ECO:0000256" key="13">
    <source>
        <dbReference type="ARBA" id="ARBA00064647"/>
    </source>
</evidence>
<evidence type="ECO:0000256" key="6">
    <source>
        <dbReference type="ARBA" id="ARBA00022781"/>
    </source>
</evidence>
<dbReference type="InterPro" id="IPR050635">
    <property type="entry name" value="ATPase_protein_8"/>
</dbReference>
<comment type="function">
    <text evidence="12">Subunit 8, of the mitochondrial membrane ATP synthase complex (F(1)F(0) ATP synthase or Complex V) that produces ATP from ADP in the presence of a proton gradient across the membrane which is generated by electron transport complexes of the respiratory chain. ATP synthase complex consist of a soluble F(1) head domain - the catalytic core - and a membrane F(1) domain - the membrane proton channel. These two domains are linked by a central stalk rotating inside the F(1) region and a stationary peripheral stalk. During catalysis, ATP synthesis in the catalytic domain of F(1) is coupled via a rotary mechanism of the central stalk subunits to proton translocation. In vivo, can only synthesize ATP although its ATP hydrolase activity can be activated artificially in vitro. Part of the complex F(0) domain.</text>
</comment>
<geneLocation type="mitochondrion" evidence="16"/>
<reference evidence="16" key="1">
    <citation type="journal article" date="2019" name="Cell">
        <title>Relaxed Selection Limits Lifespan by Increasing Mutation Load.</title>
        <authorList>
            <person name="Cui R."/>
            <person name="Medeiros T."/>
            <person name="Willemsen D."/>
            <person name="Iasi L.N.M."/>
            <person name="Collier G.E."/>
            <person name="Graef M."/>
            <person name="Reichard M."/>
            <person name="Valenzano D.R."/>
        </authorList>
    </citation>
    <scope>NUCLEOTIDE SEQUENCE</scope>
    <source>
        <strain evidence="16">Soga</strain>
    </source>
</reference>
<dbReference type="AlphaFoldDB" id="A0A518LY59"/>
<dbReference type="PANTHER" id="PTHR39937:SF1">
    <property type="entry name" value="ATP SYNTHASE PROTEIN 8"/>
    <property type="match status" value="1"/>
</dbReference>
<evidence type="ECO:0000256" key="9">
    <source>
        <dbReference type="ARBA" id="ARBA00023128"/>
    </source>
</evidence>
<evidence type="ECO:0000256" key="3">
    <source>
        <dbReference type="ARBA" id="ARBA00022448"/>
    </source>
</evidence>
<proteinExistence type="inferred from homology"/>
<keyword evidence="5 14" id="KW-0812">Transmembrane</keyword>
<evidence type="ECO:0000256" key="5">
    <source>
        <dbReference type="ARBA" id="ARBA00022692"/>
    </source>
</evidence>
<evidence type="ECO:0000256" key="7">
    <source>
        <dbReference type="ARBA" id="ARBA00022989"/>
    </source>
</evidence>
<evidence type="ECO:0000256" key="1">
    <source>
        <dbReference type="ARBA" id="ARBA00004304"/>
    </source>
</evidence>
<dbReference type="RefSeq" id="YP_009685963.1">
    <property type="nucleotide sequence ID" value="NC_044460.1"/>
</dbReference>
<sequence>MPQLNPTPWFTIMLFAWLLFLIVIPPKILAHITPNDISPQKTTHSKKEPWTWPWY</sequence>
<evidence type="ECO:0000256" key="4">
    <source>
        <dbReference type="ARBA" id="ARBA00022547"/>
    </source>
</evidence>
<dbReference type="CTD" id="4509"/>
<feature type="chain" id="PRO_5022127494" description="ATP synthase complex subunit 8" evidence="15">
    <location>
        <begin position="31"/>
        <end position="55"/>
    </location>
</feature>
<organism evidence="16">
    <name type="scientific">Nothobranchius foerschi</name>
    <dbReference type="NCBI Taxonomy" id="451737"/>
    <lineage>
        <taxon>Eukaryota</taxon>
        <taxon>Metazoa</taxon>
        <taxon>Chordata</taxon>
        <taxon>Craniata</taxon>
        <taxon>Vertebrata</taxon>
        <taxon>Euteleostomi</taxon>
        <taxon>Actinopterygii</taxon>
        <taxon>Neopterygii</taxon>
        <taxon>Teleostei</taxon>
        <taxon>Neoteleostei</taxon>
        <taxon>Acanthomorphata</taxon>
        <taxon>Ovalentaria</taxon>
        <taxon>Atherinomorphae</taxon>
        <taxon>Cyprinodontiformes</taxon>
        <taxon>Nothobranchiidae</taxon>
        <taxon>Nothobranchius</taxon>
    </lineage>
</organism>
<dbReference type="PANTHER" id="PTHR39937">
    <property type="entry name" value="ATP SYNTHASE PROTEIN 8"/>
    <property type="match status" value="1"/>
</dbReference>
<comment type="similarity">
    <text evidence="2 14">Belongs to the ATPase protein 8 family.</text>
</comment>
<evidence type="ECO:0000256" key="12">
    <source>
        <dbReference type="ARBA" id="ARBA00053067"/>
    </source>
</evidence>
<dbReference type="EMBL" id="MK784247">
    <property type="protein sequence ID" value="QDW10505.1"/>
    <property type="molecule type" value="Genomic_DNA"/>
</dbReference>
<evidence type="ECO:0000256" key="2">
    <source>
        <dbReference type="ARBA" id="ARBA00008892"/>
    </source>
</evidence>
<evidence type="ECO:0000256" key="10">
    <source>
        <dbReference type="ARBA" id="ARBA00023136"/>
    </source>
</evidence>
<keyword evidence="7" id="KW-1133">Transmembrane helix</keyword>
<keyword evidence="9 14" id="KW-0496">Mitochondrion</keyword>
<evidence type="ECO:0000256" key="11">
    <source>
        <dbReference type="ARBA" id="ARBA00023310"/>
    </source>
</evidence>
<feature type="signal peptide" evidence="15">
    <location>
        <begin position="1"/>
        <end position="30"/>
    </location>
</feature>
<evidence type="ECO:0000256" key="15">
    <source>
        <dbReference type="SAM" id="SignalP"/>
    </source>
</evidence>
<evidence type="ECO:0000256" key="14">
    <source>
        <dbReference type="RuleBase" id="RU003661"/>
    </source>
</evidence>
<dbReference type="InterPro" id="IPR001421">
    <property type="entry name" value="ATP8_metazoa"/>
</dbReference>
<keyword evidence="10" id="KW-0472">Membrane</keyword>
<protein>
    <recommendedName>
        <fullName evidence="14">ATP synthase complex subunit 8</fullName>
    </recommendedName>
</protein>
<keyword evidence="3 14" id="KW-0813">Transport</keyword>
<evidence type="ECO:0000256" key="8">
    <source>
        <dbReference type="ARBA" id="ARBA00023065"/>
    </source>
</evidence>
<evidence type="ECO:0000313" key="16">
    <source>
        <dbReference type="EMBL" id="QDW10505.1"/>
    </source>
</evidence>
<keyword evidence="8 14" id="KW-0406">Ion transport</keyword>
<keyword evidence="6 14" id="KW-0375">Hydrogen ion transport</keyword>
<dbReference type="Pfam" id="PF00895">
    <property type="entry name" value="ATP-synt_8"/>
    <property type="match status" value="1"/>
</dbReference>
<dbReference type="GO" id="GO:0015078">
    <property type="term" value="F:proton transmembrane transporter activity"/>
    <property type="evidence" value="ECO:0007669"/>
    <property type="project" value="InterPro"/>
</dbReference>
<keyword evidence="11" id="KW-0066">ATP synthesis</keyword>
<comment type="subunit">
    <text evidence="13">Component of the ATP synthase complex composed at least of ATP5F1A/subunit alpha, ATP5F1B/subunit beta, ATP5MC1/subunit c (homooctomer), MT-ATP6/subunit a, MT-ATP8/subunit 8, ATP5ME/subunit e, ATP5MF/subunit f, ATP5MG/subunit g, ATP5MK/subunit k, ATP5MJ/subunit j, ATP5F1C/subunit gamma, ATP5F1D/subunit delta, ATP5F1E/subunit epsilon, ATP5PF/subunit F6, ATP5PB/subunit b, ATP5PD/subunit d, ATP5PO/subunit OSCP. ATP synthase complex consists of a soluble F(1) head domain (subunits alpha(3) and beta(3)) - the catalytic core - and a membrane F(0) domain - the membrane proton channel (subunits c, a, 8, e, f, g, k and j). These two domains are linked by a central stalk (subunits gamma, delta, and epsilon) rotating inside the F1 region and a stationary peripheral stalk (subunits F6, b, d, and OSCP).</text>
</comment>
<comment type="subcellular location">
    <subcellularLocation>
        <location evidence="1 14">Mitochondrion membrane</location>
        <topology evidence="1 14">Single-pass membrane protein</topology>
    </subcellularLocation>
</comment>
<dbReference type="GeneID" id="41660445"/>
<keyword evidence="15" id="KW-0732">Signal</keyword>
<dbReference type="GO" id="GO:0015986">
    <property type="term" value="P:proton motive force-driven ATP synthesis"/>
    <property type="evidence" value="ECO:0007669"/>
    <property type="project" value="InterPro"/>
</dbReference>
<dbReference type="GO" id="GO:0045259">
    <property type="term" value="C:proton-transporting ATP synthase complex"/>
    <property type="evidence" value="ECO:0007669"/>
    <property type="project" value="UniProtKB-KW"/>
</dbReference>
<keyword evidence="4 14" id="KW-0138">CF(0)</keyword>
<name>A0A518LY59_9TELE</name>
<accession>A0A518LY59</accession>